<dbReference type="AlphaFoldDB" id="U3THB3"/>
<dbReference type="OrthoDB" id="15429at2157"/>
<dbReference type="GO" id="GO:0016853">
    <property type="term" value="F:isomerase activity"/>
    <property type="evidence" value="ECO:0007669"/>
    <property type="project" value="UniProtKB-KW"/>
</dbReference>
<dbReference type="EMBL" id="AP012489">
    <property type="protein sequence ID" value="BAN90719.1"/>
    <property type="molecule type" value="Genomic_DNA"/>
</dbReference>
<sequence length="121" mass="12832">MQSYISSGSGMVEATIYVGIDWRGRLAERVVREAAAILAREYGVPLEVSVVEIPSDSLESQSRGLPVLIVDGVVLAEGRVPSIEEVVDGVFRMLEAAGGLGPAGFPVFDDAVWDVVEEALA</sequence>
<proteinExistence type="predicted"/>
<organism evidence="1 2">
    <name type="scientific">Aeropyrum camini SY1 = JCM 12091</name>
    <dbReference type="NCBI Taxonomy" id="1198449"/>
    <lineage>
        <taxon>Archaea</taxon>
        <taxon>Thermoproteota</taxon>
        <taxon>Thermoprotei</taxon>
        <taxon>Desulfurococcales</taxon>
        <taxon>Desulfurococcaceae</taxon>
        <taxon>Aeropyrum</taxon>
    </lineage>
</organism>
<reference evidence="1 2" key="1">
    <citation type="journal article" date="2013" name="Appl. Environ. Microbiol.">
        <title>Variation of the Virus-Related Elements within Syntenic Genomes of the Hyperthermophilic Archaeon Aeropyrum.</title>
        <authorList>
            <person name="Daifuku T."/>
            <person name="Yoshida T."/>
            <person name="Kitamura T."/>
            <person name="Kawaichi S."/>
            <person name="Inoue T."/>
            <person name="Nomura K."/>
            <person name="Yoshida Y."/>
            <person name="Kuno S."/>
            <person name="Sako Y."/>
        </authorList>
    </citation>
    <scope>NUCLEOTIDE SEQUENCE [LARGE SCALE GENOMIC DNA]</scope>
    <source>
        <strain evidence="1 2">SY1</strain>
    </source>
</reference>
<dbReference type="eggNOG" id="arCOG07518">
    <property type="taxonomic scope" value="Archaea"/>
</dbReference>
<dbReference type="KEGG" id="acj:ACAM_1250"/>
<gene>
    <name evidence="1" type="ORF">ACAM_1250</name>
</gene>
<dbReference type="Proteomes" id="UP000016887">
    <property type="component" value="Chromosome"/>
</dbReference>
<keyword evidence="1" id="KW-0413">Isomerase</keyword>
<dbReference type="RefSeq" id="WP_022541989.1">
    <property type="nucleotide sequence ID" value="NZ_BBBZ01000015.1"/>
</dbReference>
<keyword evidence="2" id="KW-1185">Reference proteome</keyword>
<dbReference type="STRING" id="1198449.ACAM_1250"/>
<dbReference type="Gene3D" id="3.40.30.10">
    <property type="entry name" value="Glutaredoxin"/>
    <property type="match status" value="1"/>
</dbReference>
<name>U3THB3_9CREN</name>
<evidence type="ECO:0000313" key="1">
    <source>
        <dbReference type="EMBL" id="BAN90719.1"/>
    </source>
</evidence>
<accession>U3THB3</accession>
<protein>
    <submittedName>
        <fullName evidence="1">Thiol-disulfide isomerase and thioredoxin</fullName>
    </submittedName>
</protein>
<evidence type="ECO:0000313" key="2">
    <source>
        <dbReference type="Proteomes" id="UP000016887"/>
    </source>
</evidence>